<gene>
    <name evidence="2" type="ORF">ABHF33_00510</name>
</gene>
<proteinExistence type="predicted"/>
<dbReference type="InterPro" id="IPR009937">
    <property type="entry name" value="Phage_holin_3_6"/>
</dbReference>
<name>A0AAU7F7W8_9NEIS</name>
<reference evidence="2" key="1">
    <citation type="submission" date="2024-05" db="EMBL/GenBank/DDBJ databases">
        <authorList>
            <person name="Yang L."/>
            <person name="Pan L."/>
        </authorList>
    </citation>
    <scope>NUCLEOTIDE SEQUENCE</scope>
    <source>
        <strain evidence="2">FCG-7</strain>
    </source>
</reference>
<protein>
    <submittedName>
        <fullName evidence="2">Phage holin family protein</fullName>
    </submittedName>
</protein>
<accession>A0AAU7F7W8</accession>
<dbReference type="AlphaFoldDB" id="A0AAU7F7W8"/>
<evidence type="ECO:0000256" key="1">
    <source>
        <dbReference type="SAM" id="Phobius"/>
    </source>
</evidence>
<keyword evidence="1" id="KW-0812">Transmembrane</keyword>
<dbReference type="KEGG" id="cmav:ABHF33_00510"/>
<feature type="transmembrane region" description="Helical" evidence="1">
    <location>
        <begin position="33"/>
        <end position="59"/>
    </location>
</feature>
<evidence type="ECO:0000313" key="2">
    <source>
        <dbReference type="EMBL" id="XBM00800.1"/>
    </source>
</evidence>
<keyword evidence="1" id="KW-1133">Transmembrane helix</keyword>
<dbReference type="RefSeq" id="WP_348945131.1">
    <property type="nucleotide sequence ID" value="NZ_CP157355.1"/>
</dbReference>
<sequence length="129" mass="13982">MALAHSLREAVGGLIAARFALIGLELRDEVDRAALLAGLAITVAFAVLMAMSFLSLSLLFGFWAYRIWVCLLVALMFALVGWLAWRKARQLLEMASDPFALTAAEFAQDKQLLELALAKLKSSGAPDAD</sequence>
<organism evidence="2">
    <name type="scientific">Chitinibacter mangrovi</name>
    <dbReference type="NCBI Taxonomy" id="3153927"/>
    <lineage>
        <taxon>Bacteria</taxon>
        <taxon>Pseudomonadati</taxon>
        <taxon>Pseudomonadota</taxon>
        <taxon>Betaproteobacteria</taxon>
        <taxon>Neisseriales</taxon>
        <taxon>Chitinibacteraceae</taxon>
        <taxon>Chitinibacter</taxon>
    </lineage>
</organism>
<keyword evidence="1" id="KW-0472">Membrane</keyword>
<dbReference type="Pfam" id="PF07332">
    <property type="entry name" value="Phage_holin_3_6"/>
    <property type="match status" value="1"/>
</dbReference>
<dbReference type="EMBL" id="CP157355">
    <property type="protein sequence ID" value="XBM00800.1"/>
    <property type="molecule type" value="Genomic_DNA"/>
</dbReference>
<feature type="transmembrane region" description="Helical" evidence="1">
    <location>
        <begin position="65"/>
        <end position="85"/>
    </location>
</feature>